<sequence>MFNKSKMVGSLLGLGFFLALTPNIGLAEMEMPASAEKQTSQFQKLEQPLGLKLAVALGGLGLIGAELWWFMFSKTKSQKAQVKQGIQEIDIVVDGGYTPDRIEVAAGEPVKLNFYRQDPSSCLEQVLLPDFSKALDLALNQTTSVEVVPEKSGEYTFTCGMNMYRGVIKAE</sequence>
<dbReference type="InterPro" id="IPR008972">
    <property type="entry name" value="Cupredoxin"/>
</dbReference>
<dbReference type="Gene3D" id="2.60.40.420">
    <property type="entry name" value="Cupredoxins - blue copper proteins"/>
    <property type="match status" value="1"/>
</dbReference>
<name>A0A964FFX0_9CYAN</name>
<feature type="transmembrane region" description="Helical" evidence="1">
    <location>
        <begin position="51"/>
        <end position="71"/>
    </location>
</feature>
<keyword evidence="4" id="KW-1185">Reference proteome</keyword>
<dbReference type="Pfam" id="PF13473">
    <property type="entry name" value="Cupredoxin_1"/>
    <property type="match status" value="1"/>
</dbReference>
<dbReference type="AlphaFoldDB" id="A0A964FFX0"/>
<evidence type="ECO:0000313" key="4">
    <source>
        <dbReference type="Proteomes" id="UP000729733"/>
    </source>
</evidence>
<evidence type="ECO:0000313" key="3">
    <source>
        <dbReference type="EMBL" id="MCC0175903.1"/>
    </source>
</evidence>
<protein>
    <submittedName>
        <fullName evidence="3">Cupredoxin domain-containing protein</fullName>
    </submittedName>
</protein>
<evidence type="ECO:0000259" key="2">
    <source>
        <dbReference type="Pfam" id="PF13473"/>
    </source>
</evidence>
<organism evidence="3 4">
    <name type="scientific">Waterburya agarophytonicola KI4</name>
    <dbReference type="NCBI Taxonomy" id="2874699"/>
    <lineage>
        <taxon>Bacteria</taxon>
        <taxon>Bacillati</taxon>
        <taxon>Cyanobacteriota</taxon>
        <taxon>Cyanophyceae</taxon>
        <taxon>Pleurocapsales</taxon>
        <taxon>Hyellaceae</taxon>
        <taxon>Waterburya</taxon>
        <taxon>Waterburya agarophytonicola</taxon>
    </lineage>
</organism>
<evidence type="ECO:0000256" key="1">
    <source>
        <dbReference type="SAM" id="Phobius"/>
    </source>
</evidence>
<keyword evidence="1" id="KW-0812">Transmembrane</keyword>
<comment type="caution">
    <text evidence="3">The sequence shown here is derived from an EMBL/GenBank/DDBJ whole genome shotgun (WGS) entry which is preliminary data.</text>
</comment>
<reference evidence="3" key="1">
    <citation type="journal article" date="2021" name="Antonie Van Leeuwenhoek">
        <title>Draft genome and description of Waterburya agarophytonicola gen. nov. sp. nov. (Pleurocapsales, Cyanobacteria): a seaweed symbiont.</title>
        <authorList>
            <person name="Bonthond G."/>
            <person name="Shalygin S."/>
            <person name="Bayer T."/>
            <person name="Weinberger F."/>
        </authorList>
    </citation>
    <scope>NUCLEOTIDE SEQUENCE</scope>
    <source>
        <strain evidence="3">KI4</strain>
    </source>
</reference>
<dbReference type="RefSeq" id="WP_229638912.1">
    <property type="nucleotide sequence ID" value="NZ_JADWDC010000004.1"/>
</dbReference>
<dbReference type="SUPFAM" id="SSF49503">
    <property type="entry name" value="Cupredoxins"/>
    <property type="match status" value="1"/>
</dbReference>
<dbReference type="InterPro" id="IPR028096">
    <property type="entry name" value="EfeO_Cupredoxin"/>
</dbReference>
<feature type="domain" description="EfeO-type cupredoxin-like" evidence="2">
    <location>
        <begin position="66"/>
        <end position="168"/>
    </location>
</feature>
<gene>
    <name evidence="3" type="ORF">I4641_02770</name>
</gene>
<proteinExistence type="predicted"/>
<accession>A0A964FFX0</accession>
<dbReference type="Proteomes" id="UP000729733">
    <property type="component" value="Unassembled WGS sequence"/>
</dbReference>
<keyword evidence="1" id="KW-1133">Transmembrane helix</keyword>
<dbReference type="EMBL" id="JADWDC010000004">
    <property type="protein sequence ID" value="MCC0175903.1"/>
    <property type="molecule type" value="Genomic_DNA"/>
</dbReference>
<keyword evidence="1" id="KW-0472">Membrane</keyword>